<evidence type="ECO:0000313" key="2">
    <source>
        <dbReference type="Proteomes" id="UP001208570"/>
    </source>
</evidence>
<sequence>MRALSEEMTLDRLLSVGRSLELSKQQAEEIEKTVPVDTWISMIQRRPTRKQMERSRKGSSINLLDEETFKSLKKRPMLTKEHNPIIPYARRPMNIRGIFSAEISGNDDTVSRTVYVTCEGKGNLLSYETAVFLGYVPEICEVNKKRHRRIPYHIREKVQEKLEKLKQVDIIEEVIDGPTPWVSPIVAQPKPKKPNELHAYQNICVKQIKRSDVYVM</sequence>
<evidence type="ECO:0000313" key="1">
    <source>
        <dbReference type="EMBL" id="KAK2163866.1"/>
    </source>
</evidence>
<protein>
    <submittedName>
        <fullName evidence="1">Uncharacterized protein</fullName>
    </submittedName>
</protein>
<gene>
    <name evidence="1" type="ORF">LSH36_73g06005</name>
</gene>
<dbReference type="Gene3D" id="3.10.10.10">
    <property type="entry name" value="HIV Type 1 Reverse Transcriptase, subunit A, domain 1"/>
    <property type="match status" value="1"/>
</dbReference>
<dbReference type="AlphaFoldDB" id="A0AAD9K3H2"/>
<organism evidence="1 2">
    <name type="scientific">Paralvinella palmiformis</name>
    <dbReference type="NCBI Taxonomy" id="53620"/>
    <lineage>
        <taxon>Eukaryota</taxon>
        <taxon>Metazoa</taxon>
        <taxon>Spiralia</taxon>
        <taxon>Lophotrochozoa</taxon>
        <taxon>Annelida</taxon>
        <taxon>Polychaeta</taxon>
        <taxon>Sedentaria</taxon>
        <taxon>Canalipalpata</taxon>
        <taxon>Terebellida</taxon>
        <taxon>Terebelliformia</taxon>
        <taxon>Alvinellidae</taxon>
        <taxon>Paralvinella</taxon>
    </lineage>
</organism>
<accession>A0AAD9K3H2</accession>
<dbReference type="EMBL" id="JAODUP010000073">
    <property type="protein sequence ID" value="KAK2163866.1"/>
    <property type="molecule type" value="Genomic_DNA"/>
</dbReference>
<reference evidence="1" key="1">
    <citation type="journal article" date="2023" name="Mol. Biol. Evol.">
        <title>Third-Generation Sequencing Reveals the Adaptive Role of the Epigenome in Three Deep-Sea Polychaetes.</title>
        <authorList>
            <person name="Perez M."/>
            <person name="Aroh O."/>
            <person name="Sun Y."/>
            <person name="Lan Y."/>
            <person name="Juniper S.K."/>
            <person name="Young C.R."/>
            <person name="Angers B."/>
            <person name="Qian P.Y."/>
        </authorList>
    </citation>
    <scope>NUCLEOTIDE SEQUENCE</scope>
    <source>
        <strain evidence="1">P08H-3</strain>
    </source>
</reference>
<keyword evidence="2" id="KW-1185">Reference proteome</keyword>
<comment type="caution">
    <text evidence="1">The sequence shown here is derived from an EMBL/GenBank/DDBJ whole genome shotgun (WGS) entry which is preliminary data.</text>
</comment>
<name>A0AAD9K3H2_9ANNE</name>
<dbReference type="Proteomes" id="UP001208570">
    <property type="component" value="Unassembled WGS sequence"/>
</dbReference>
<proteinExistence type="predicted"/>